<dbReference type="InterPro" id="IPR000045">
    <property type="entry name" value="Prepilin_IV_endopep_pep"/>
</dbReference>
<evidence type="ECO:0000256" key="1">
    <source>
        <dbReference type="SAM" id="Phobius"/>
    </source>
</evidence>
<feature type="transmembrane region" description="Helical" evidence="1">
    <location>
        <begin position="29"/>
        <end position="49"/>
    </location>
</feature>
<name>A0A1H4WI77_9PSED</name>
<proteinExistence type="predicted"/>
<dbReference type="Gene3D" id="1.20.120.1220">
    <property type="match status" value="1"/>
</dbReference>
<evidence type="ECO:0000259" key="2">
    <source>
        <dbReference type="Pfam" id="PF01478"/>
    </source>
</evidence>
<accession>A0A1H4WI77</accession>
<feature type="transmembrane region" description="Helical" evidence="1">
    <location>
        <begin position="138"/>
        <end position="155"/>
    </location>
</feature>
<keyword evidence="1" id="KW-0812">Transmembrane</keyword>
<keyword evidence="4" id="KW-1185">Reference proteome</keyword>
<protein>
    <submittedName>
        <fullName evidence="3">Prepilin peptidase CpaA</fullName>
    </submittedName>
</protein>
<gene>
    <name evidence="3" type="ORF">SAMN05216178_5433</name>
</gene>
<feature type="domain" description="Prepilin type IV endopeptidase peptidase" evidence="2">
    <location>
        <begin position="4"/>
        <end position="109"/>
    </location>
</feature>
<feature type="transmembrane region" description="Helical" evidence="1">
    <location>
        <begin position="94"/>
        <end position="117"/>
    </location>
</feature>
<evidence type="ECO:0000313" key="3">
    <source>
        <dbReference type="EMBL" id="SEC93043.1"/>
    </source>
</evidence>
<feature type="transmembrane region" description="Helical" evidence="1">
    <location>
        <begin position="56"/>
        <end position="74"/>
    </location>
</feature>
<dbReference type="EMBL" id="FNTJ01000002">
    <property type="protein sequence ID" value="SEC93043.1"/>
    <property type="molecule type" value="Genomic_DNA"/>
</dbReference>
<evidence type="ECO:0000313" key="4">
    <source>
        <dbReference type="Proteomes" id="UP000198982"/>
    </source>
</evidence>
<organism evidence="3 4">
    <name type="scientific">Pseudomonas saponiphila</name>
    <dbReference type="NCBI Taxonomy" id="556534"/>
    <lineage>
        <taxon>Bacteria</taxon>
        <taxon>Pseudomonadati</taxon>
        <taxon>Pseudomonadota</taxon>
        <taxon>Gammaproteobacteria</taxon>
        <taxon>Pseudomonadales</taxon>
        <taxon>Pseudomonadaceae</taxon>
        <taxon>Pseudomonas</taxon>
    </lineage>
</organism>
<keyword evidence="1" id="KW-1133">Transmembrane helix</keyword>
<reference evidence="4" key="1">
    <citation type="submission" date="2016-10" db="EMBL/GenBank/DDBJ databases">
        <authorList>
            <person name="Varghese N."/>
            <person name="Submissions S."/>
        </authorList>
    </citation>
    <scope>NUCLEOTIDE SEQUENCE [LARGE SCALE GENOMIC DNA]</scope>
    <source>
        <strain evidence="4">DSM 9751</strain>
    </source>
</reference>
<dbReference type="Proteomes" id="UP000198982">
    <property type="component" value="Unassembled WGS sequence"/>
</dbReference>
<sequence>MHFWLLWIWLALCAVQDLRQRHIANTLTLGAALLASGYLLWTGSTWLGAAAAQGGWALLLALLLTLPGYAMGRMGAGDVKLMAALGLASDPEHLLGAFIGAGFCSLLWLLIVPRLRAAPEQGLEPQGETSVTGLSKKYPFAPFVLAGMVLTVSVIH</sequence>
<dbReference type="GO" id="GO:0004190">
    <property type="term" value="F:aspartic-type endopeptidase activity"/>
    <property type="evidence" value="ECO:0007669"/>
    <property type="project" value="InterPro"/>
</dbReference>
<dbReference type="GO" id="GO:0016020">
    <property type="term" value="C:membrane"/>
    <property type="evidence" value="ECO:0007669"/>
    <property type="project" value="InterPro"/>
</dbReference>
<dbReference type="RefSeq" id="WP_092319274.1">
    <property type="nucleotide sequence ID" value="NZ_FNTJ01000002.1"/>
</dbReference>
<keyword evidence="1" id="KW-0472">Membrane</keyword>
<dbReference type="Pfam" id="PF01478">
    <property type="entry name" value="Peptidase_A24"/>
    <property type="match status" value="1"/>
</dbReference>
<dbReference type="AlphaFoldDB" id="A0A1H4WI77"/>